<reference evidence="1" key="1">
    <citation type="submission" date="2021-01" db="EMBL/GenBank/DDBJ databases">
        <title>Adiantum capillus-veneris genome.</title>
        <authorList>
            <person name="Fang Y."/>
            <person name="Liao Q."/>
        </authorList>
    </citation>
    <scope>NUCLEOTIDE SEQUENCE</scope>
    <source>
        <strain evidence="1">H3</strain>
        <tissue evidence="1">Leaf</tissue>
    </source>
</reference>
<accession>A0A9D4ZFN3</accession>
<gene>
    <name evidence="1" type="ORF">GOP47_0011716</name>
</gene>
<keyword evidence="2" id="KW-1185">Reference proteome</keyword>
<dbReference type="EMBL" id="JABFUD020000011">
    <property type="protein sequence ID" value="KAI5073703.1"/>
    <property type="molecule type" value="Genomic_DNA"/>
</dbReference>
<protein>
    <submittedName>
        <fullName evidence="1">Uncharacterized protein</fullName>
    </submittedName>
</protein>
<dbReference type="AlphaFoldDB" id="A0A9D4ZFN3"/>
<comment type="caution">
    <text evidence="1">The sequence shown here is derived from an EMBL/GenBank/DDBJ whole genome shotgun (WGS) entry which is preliminary data.</text>
</comment>
<evidence type="ECO:0000313" key="1">
    <source>
        <dbReference type="EMBL" id="KAI5073703.1"/>
    </source>
</evidence>
<evidence type="ECO:0000313" key="2">
    <source>
        <dbReference type="Proteomes" id="UP000886520"/>
    </source>
</evidence>
<name>A0A9D4ZFN3_ADICA</name>
<organism evidence="1 2">
    <name type="scientific">Adiantum capillus-veneris</name>
    <name type="common">Maidenhair fern</name>
    <dbReference type="NCBI Taxonomy" id="13818"/>
    <lineage>
        <taxon>Eukaryota</taxon>
        <taxon>Viridiplantae</taxon>
        <taxon>Streptophyta</taxon>
        <taxon>Embryophyta</taxon>
        <taxon>Tracheophyta</taxon>
        <taxon>Polypodiopsida</taxon>
        <taxon>Polypodiidae</taxon>
        <taxon>Polypodiales</taxon>
        <taxon>Pteridineae</taxon>
        <taxon>Pteridaceae</taxon>
        <taxon>Vittarioideae</taxon>
        <taxon>Adiantum</taxon>
    </lineage>
</organism>
<sequence length="71" mass="7712">MAKWYLLLLTPTQPHAKFMLLLLSNAFTDPTPLLVIEPPARASKAPAIELLASTPICPAISRPYITIVTVA</sequence>
<proteinExistence type="predicted"/>
<dbReference type="Proteomes" id="UP000886520">
    <property type="component" value="Chromosome 11"/>
</dbReference>